<proteinExistence type="predicted"/>
<feature type="transmembrane region" description="Helical" evidence="1">
    <location>
        <begin position="12"/>
        <end position="35"/>
    </location>
</feature>
<dbReference type="RefSeq" id="WP_344246273.1">
    <property type="nucleotide sequence ID" value="NZ_BAAAPM010000003.1"/>
</dbReference>
<evidence type="ECO:0008006" key="4">
    <source>
        <dbReference type="Google" id="ProtNLM"/>
    </source>
</evidence>
<gene>
    <name evidence="2" type="ORF">GCM10009809_10030</name>
</gene>
<sequence>MSGRRQRPTPGQMVLVVAVGAAAIAFVIVMTVGLLRDGVGTGNPLDYWRAVGRELTEPTNWRIVGLSAALGAGVTALVGAFTRRRPK</sequence>
<reference evidence="2 3" key="1">
    <citation type="journal article" date="2019" name="Int. J. Syst. Evol. Microbiol.">
        <title>The Global Catalogue of Microorganisms (GCM) 10K type strain sequencing project: providing services to taxonomists for standard genome sequencing and annotation.</title>
        <authorList>
            <consortium name="The Broad Institute Genomics Platform"/>
            <consortium name="The Broad Institute Genome Sequencing Center for Infectious Disease"/>
            <person name="Wu L."/>
            <person name="Ma J."/>
        </authorList>
    </citation>
    <scope>NUCLEOTIDE SEQUENCE [LARGE SCALE GENOMIC DNA]</scope>
    <source>
        <strain evidence="2 3">JCM 15589</strain>
    </source>
</reference>
<name>A0ABN2J1R4_9MICO</name>
<dbReference type="EMBL" id="BAAAPM010000003">
    <property type="protein sequence ID" value="GAA1715886.1"/>
    <property type="molecule type" value="Genomic_DNA"/>
</dbReference>
<keyword evidence="3" id="KW-1185">Reference proteome</keyword>
<evidence type="ECO:0000313" key="2">
    <source>
        <dbReference type="EMBL" id="GAA1715886.1"/>
    </source>
</evidence>
<protein>
    <recommendedName>
        <fullName evidence="4">Integral membrane protein</fullName>
    </recommendedName>
</protein>
<evidence type="ECO:0000313" key="3">
    <source>
        <dbReference type="Proteomes" id="UP001501138"/>
    </source>
</evidence>
<comment type="caution">
    <text evidence="2">The sequence shown here is derived from an EMBL/GenBank/DDBJ whole genome shotgun (WGS) entry which is preliminary data.</text>
</comment>
<keyword evidence="1" id="KW-0812">Transmembrane</keyword>
<accession>A0ABN2J1R4</accession>
<feature type="transmembrane region" description="Helical" evidence="1">
    <location>
        <begin position="61"/>
        <end position="81"/>
    </location>
</feature>
<keyword evidence="1" id="KW-1133">Transmembrane helix</keyword>
<keyword evidence="1" id="KW-0472">Membrane</keyword>
<organism evidence="2 3">
    <name type="scientific">Isoptericola hypogeus</name>
    <dbReference type="NCBI Taxonomy" id="300179"/>
    <lineage>
        <taxon>Bacteria</taxon>
        <taxon>Bacillati</taxon>
        <taxon>Actinomycetota</taxon>
        <taxon>Actinomycetes</taxon>
        <taxon>Micrococcales</taxon>
        <taxon>Promicromonosporaceae</taxon>
        <taxon>Isoptericola</taxon>
    </lineage>
</organism>
<evidence type="ECO:0000256" key="1">
    <source>
        <dbReference type="SAM" id="Phobius"/>
    </source>
</evidence>
<dbReference type="Proteomes" id="UP001501138">
    <property type="component" value="Unassembled WGS sequence"/>
</dbReference>